<organism evidence="1 2">
    <name type="scientific">Sparassis crispa</name>
    <dbReference type="NCBI Taxonomy" id="139825"/>
    <lineage>
        <taxon>Eukaryota</taxon>
        <taxon>Fungi</taxon>
        <taxon>Dikarya</taxon>
        <taxon>Basidiomycota</taxon>
        <taxon>Agaricomycotina</taxon>
        <taxon>Agaricomycetes</taxon>
        <taxon>Polyporales</taxon>
        <taxon>Sparassidaceae</taxon>
        <taxon>Sparassis</taxon>
    </lineage>
</organism>
<evidence type="ECO:0000313" key="2">
    <source>
        <dbReference type="Proteomes" id="UP000287166"/>
    </source>
</evidence>
<name>A0A401H5M3_9APHY</name>
<dbReference type="OrthoDB" id="2744824at2759"/>
<dbReference type="EMBL" id="BFAD01000017">
    <property type="protein sequence ID" value="GBE89738.1"/>
    <property type="molecule type" value="Genomic_DNA"/>
</dbReference>
<protein>
    <recommendedName>
        <fullName evidence="3">F-box domain-containing protein</fullName>
    </recommendedName>
</protein>
<dbReference type="STRING" id="139825.A0A401H5M3"/>
<sequence length="110" mass="12201">MVYVPAEISDMIIDNIQDEPKALSTSSLISRSWLPRSRAHKLRSIDISTKDRYTAFEEIISASPVICHYVRDVTIDGDSCAVGPFGVLLRILLQLRRVESLTLQAGSIIG</sequence>
<dbReference type="RefSeq" id="XP_027620651.1">
    <property type="nucleotide sequence ID" value="XM_027764850.1"/>
</dbReference>
<comment type="caution">
    <text evidence="1">The sequence shown here is derived from an EMBL/GenBank/DDBJ whole genome shotgun (WGS) entry which is preliminary data.</text>
</comment>
<dbReference type="GeneID" id="38786655"/>
<proteinExistence type="predicted"/>
<dbReference type="Proteomes" id="UP000287166">
    <property type="component" value="Unassembled WGS sequence"/>
</dbReference>
<gene>
    <name evidence="1" type="ORF">SCP_1700630</name>
</gene>
<reference evidence="1 2" key="1">
    <citation type="journal article" date="2018" name="Sci. Rep.">
        <title>Genome sequence of the cauliflower mushroom Sparassis crispa (Hanabiratake) and its association with beneficial usage.</title>
        <authorList>
            <person name="Kiyama R."/>
            <person name="Furutani Y."/>
            <person name="Kawaguchi K."/>
            <person name="Nakanishi T."/>
        </authorList>
    </citation>
    <scope>NUCLEOTIDE SEQUENCE [LARGE SCALE GENOMIC DNA]</scope>
</reference>
<evidence type="ECO:0000313" key="1">
    <source>
        <dbReference type="EMBL" id="GBE89738.1"/>
    </source>
</evidence>
<dbReference type="AlphaFoldDB" id="A0A401H5M3"/>
<accession>A0A401H5M3</accession>
<evidence type="ECO:0008006" key="3">
    <source>
        <dbReference type="Google" id="ProtNLM"/>
    </source>
</evidence>
<keyword evidence="2" id="KW-1185">Reference proteome</keyword>
<dbReference type="InParanoid" id="A0A401H5M3"/>